<dbReference type="PANTHER" id="PTHR24015">
    <property type="entry name" value="OS07G0578800 PROTEIN-RELATED"/>
    <property type="match status" value="1"/>
</dbReference>
<sequence length="541" mass="61020">MRRQLTLAGRRSRLFSGQRWIVEKLWQEFFSDPSQWWDHRSEKLSARYPDFKHKKRQDALWLSSNLNPSWVEAELAAMAPGTVQSDTFAWNQRFARYVKAGQHEKTIRLFQQMQQEGMIPDTFTFVQVLNSCACLGALEAGRNIHTKVLQSGCESTVYVANSLIDMYTKCGSIEDAQRVFNRMSTRNVVSWSAMILGHVKCGQGQKALELFQQMKLEGVEPNHVTFVAVLNACASVMALEEGRHVHEEIIQRGFESDVIVASSLIDMYAKCDSIDDAQSVFNRMPTRNVVSWNVIILGHVKHGQGQKALELFQQMRQVGVEPNDLTFVGVLNACATLVALEEGRHVHDQIIQTGFESDVFVGNSLVNMYAKCGSIEDALKVFNRMPTRDVISWNTMLWGYAMHGYAKEAHGHFEQMCEKDIEINHITFISLLSACSHAGLVDEGLHYFDLMSSRFSISATVEHYACMVDLLGRAGHLQEAEHLIMTMSCEPNPAVWMALLGACKRHGNVEMGERVAKQAMQIGPGNAFYRRQQAFDPGNSL</sequence>
<dbReference type="InterPro" id="IPR011990">
    <property type="entry name" value="TPR-like_helical_dom_sf"/>
</dbReference>
<evidence type="ECO:0000256" key="2">
    <source>
        <dbReference type="PROSITE-ProRule" id="PRU00708"/>
    </source>
</evidence>
<evidence type="ECO:0000313" key="4">
    <source>
        <dbReference type="Proteomes" id="UP001497444"/>
    </source>
</evidence>
<dbReference type="NCBIfam" id="TIGR00756">
    <property type="entry name" value="PPR"/>
    <property type="match status" value="6"/>
</dbReference>
<name>A0ABP0VWW8_9BRYO</name>
<proteinExistence type="predicted"/>
<dbReference type="InterPro" id="IPR046960">
    <property type="entry name" value="PPR_At4g14850-like_plant"/>
</dbReference>
<feature type="repeat" description="PPR" evidence="2">
    <location>
        <begin position="86"/>
        <end position="120"/>
    </location>
</feature>
<feature type="repeat" description="PPR" evidence="2">
    <location>
        <begin position="187"/>
        <end position="221"/>
    </location>
</feature>
<dbReference type="SUPFAM" id="SSF48452">
    <property type="entry name" value="TPR-like"/>
    <property type="match status" value="1"/>
</dbReference>
<dbReference type="InterPro" id="IPR002885">
    <property type="entry name" value="PPR_rpt"/>
</dbReference>
<dbReference type="PROSITE" id="PS51375">
    <property type="entry name" value="PPR"/>
    <property type="match status" value="5"/>
</dbReference>
<dbReference type="PANTHER" id="PTHR24015:SF548">
    <property type="entry name" value="OS08G0340900 PROTEIN"/>
    <property type="match status" value="1"/>
</dbReference>
<feature type="repeat" description="PPR" evidence="2">
    <location>
        <begin position="358"/>
        <end position="392"/>
    </location>
</feature>
<reference evidence="3" key="1">
    <citation type="submission" date="2024-02" db="EMBL/GenBank/DDBJ databases">
        <authorList>
            <consortium name="ELIXIR-Norway"/>
            <consortium name="Elixir Norway"/>
        </authorList>
    </citation>
    <scope>NUCLEOTIDE SEQUENCE</scope>
</reference>
<feature type="repeat" description="PPR" evidence="2">
    <location>
        <begin position="288"/>
        <end position="322"/>
    </location>
</feature>
<dbReference type="Gene3D" id="1.25.40.10">
    <property type="entry name" value="Tetratricopeptide repeat domain"/>
    <property type="match status" value="4"/>
</dbReference>
<evidence type="ECO:0000313" key="3">
    <source>
        <dbReference type="EMBL" id="CAK9257877.1"/>
    </source>
</evidence>
<gene>
    <name evidence="3" type="ORF">CSSPJE1EN1_LOCUS3355</name>
</gene>
<feature type="repeat" description="PPR" evidence="2">
    <location>
        <begin position="156"/>
        <end position="186"/>
    </location>
</feature>
<dbReference type="Pfam" id="PF13041">
    <property type="entry name" value="PPR_2"/>
    <property type="match status" value="4"/>
</dbReference>
<dbReference type="EMBL" id="OZ020106">
    <property type="protein sequence ID" value="CAK9257877.1"/>
    <property type="molecule type" value="Genomic_DNA"/>
</dbReference>
<protein>
    <recommendedName>
        <fullName evidence="5">Pentatricopeptide repeat-containing protein</fullName>
    </recommendedName>
</protein>
<keyword evidence="1" id="KW-0677">Repeat</keyword>
<keyword evidence="4" id="KW-1185">Reference proteome</keyword>
<accession>A0ABP0VWW8</accession>
<evidence type="ECO:0000256" key="1">
    <source>
        <dbReference type="ARBA" id="ARBA00022737"/>
    </source>
</evidence>
<evidence type="ECO:0008006" key="5">
    <source>
        <dbReference type="Google" id="ProtNLM"/>
    </source>
</evidence>
<dbReference type="Proteomes" id="UP001497444">
    <property type="component" value="Chromosome 11"/>
</dbReference>
<organism evidence="3 4">
    <name type="scientific">Sphagnum jensenii</name>
    <dbReference type="NCBI Taxonomy" id="128206"/>
    <lineage>
        <taxon>Eukaryota</taxon>
        <taxon>Viridiplantae</taxon>
        <taxon>Streptophyta</taxon>
        <taxon>Embryophyta</taxon>
        <taxon>Bryophyta</taxon>
        <taxon>Sphagnophytina</taxon>
        <taxon>Sphagnopsida</taxon>
        <taxon>Sphagnales</taxon>
        <taxon>Sphagnaceae</taxon>
        <taxon>Sphagnum</taxon>
    </lineage>
</organism>